<feature type="binding site" evidence="8 10">
    <location>
        <begin position="110"/>
        <end position="112"/>
    </location>
    <ligand>
        <name>substrate</name>
    </ligand>
</feature>
<dbReference type="SUPFAM" id="SSF69075">
    <property type="entry name" value="Glutamyl tRNA-reductase dimerization domain"/>
    <property type="match status" value="1"/>
</dbReference>
<dbReference type="InterPro" id="IPR015896">
    <property type="entry name" value="4pyrrol_synth_GluRdtase_dimer"/>
</dbReference>
<dbReference type="HAMAP" id="MF_00087">
    <property type="entry name" value="Glu_tRNA_reductase"/>
    <property type="match status" value="1"/>
</dbReference>
<evidence type="ECO:0000256" key="1">
    <source>
        <dbReference type="ARBA" id="ARBA00005059"/>
    </source>
</evidence>
<evidence type="ECO:0000256" key="4">
    <source>
        <dbReference type="ARBA" id="ARBA00022857"/>
    </source>
</evidence>
<accession>A0A031LKD1</accession>
<evidence type="ECO:0000256" key="3">
    <source>
        <dbReference type="ARBA" id="ARBA00012970"/>
    </source>
</evidence>
<dbReference type="EMBL" id="JFZT01000047">
    <property type="protein sequence ID" value="EZQ03798.1"/>
    <property type="molecule type" value="Genomic_DNA"/>
</dbReference>
<evidence type="ECO:0000259" key="15">
    <source>
        <dbReference type="Pfam" id="PF00745"/>
    </source>
</evidence>
<feature type="domain" description="Quinate/shikimate 5-dehydrogenase/glutamyl-tRNA reductase" evidence="16">
    <location>
        <begin position="167"/>
        <end position="255"/>
    </location>
</feature>
<dbReference type="InterPro" id="IPR000343">
    <property type="entry name" value="4pyrrol_synth_GluRdtase"/>
</dbReference>
<feature type="domain" description="Tetrapyrrole biosynthesis glutamyl-tRNA reductase dimerisation" evidence="15">
    <location>
        <begin position="294"/>
        <end position="389"/>
    </location>
</feature>
<dbReference type="InterPro" id="IPR036453">
    <property type="entry name" value="GluRdtase_dimer_dom_sf"/>
</dbReference>
<dbReference type="AlphaFoldDB" id="A0A031LKD1"/>
<dbReference type="PROSITE" id="PS00747">
    <property type="entry name" value="GLUTR"/>
    <property type="match status" value="1"/>
</dbReference>
<dbReference type="STRING" id="1160895.CM19_08725"/>
<dbReference type="Gene3D" id="3.30.460.30">
    <property type="entry name" value="Glutamyl-tRNA reductase, N-terminal domain"/>
    <property type="match status" value="1"/>
</dbReference>
<dbReference type="InterPro" id="IPR036343">
    <property type="entry name" value="GluRdtase_N_sf"/>
</dbReference>
<evidence type="ECO:0000256" key="12">
    <source>
        <dbReference type="PIRSR" id="PIRSR000445-4"/>
    </source>
</evidence>
<evidence type="ECO:0000256" key="5">
    <source>
        <dbReference type="ARBA" id="ARBA00023002"/>
    </source>
</evidence>
<dbReference type="UniPathway" id="UPA00251">
    <property type="reaction ID" value="UER00316"/>
</dbReference>
<feature type="binding site" evidence="8 10">
    <location>
        <begin position="50"/>
        <end position="53"/>
    </location>
    <ligand>
        <name>substrate</name>
    </ligand>
</feature>
<feature type="region of interest" description="Disordered" evidence="14">
    <location>
        <begin position="398"/>
        <end position="417"/>
    </location>
</feature>
<dbReference type="EC" id="1.2.1.70" evidence="3 8"/>
<organism evidence="18 19">
    <name type="scientific">Candidatus Acidianus copahuensis</name>
    <dbReference type="NCBI Taxonomy" id="1160895"/>
    <lineage>
        <taxon>Archaea</taxon>
        <taxon>Thermoproteota</taxon>
        <taxon>Thermoprotei</taxon>
        <taxon>Sulfolobales</taxon>
        <taxon>Sulfolobaceae</taxon>
        <taxon>Acidianus</taxon>
    </lineage>
</organism>
<feature type="site" description="Important for activity" evidence="8 12">
    <location>
        <position position="95"/>
    </location>
</feature>
<comment type="subunit">
    <text evidence="8">Homodimer.</text>
</comment>
<evidence type="ECO:0000259" key="17">
    <source>
        <dbReference type="Pfam" id="PF05201"/>
    </source>
</evidence>
<evidence type="ECO:0000313" key="18">
    <source>
        <dbReference type="EMBL" id="EZQ03798.1"/>
    </source>
</evidence>
<feature type="binding site" evidence="8 10">
    <location>
        <position position="116"/>
    </location>
    <ligand>
        <name>substrate</name>
    </ligand>
</feature>
<dbReference type="InterPro" id="IPR018214">
    <property type="entry name" value="GluRdtase_CS"/>
</dbReference>
<dbReference type="Proteomes" id="UP000024332">
    <property type="component" value="Unassembled WGS sequence"/>
</dbReference>
<dbReference type="GO" id="GO:0050661">
    <property type="term" value="F:NADP binding"/>
    <property type="evidence" value="ECO:0007669"/>
    <property type="project" value="InterPro"/>
</dbReference>
<feature type="active site" description="Nucleophile" evidence="8 9">
    <location>
        <position position="51"/>
    </location>
</feature>
<comment type="catalytic activity">
    <reaction evidence="7 8 13">
        <text>(S)-4-amino-5-oxopentanoate + tRNA(Glu) + NADP(+) = L-glutamyl-tRNA(Glu) + NADPH + H(+)</text>
        <dbReference type="Rhea" id="RHEA:12344"/>
        <dbReference type="Rhea" id="RHEA-COMP:9663"/>
        <dbReference type="Rhea" id="RHEA-COMP:9680"/>
        <dbReference type="ChEBI" id="CHEBI:15378"/>
        <dbReference type="ChEBI" id="CHEBI:57501"/>
        <dbReference type="ChEBI" id="CHEBI:57783"/>
        <dbReference type="ChEBI" id="CHEBI:58349"/>
        <dbReference type="ChEBI" id="CHEBI:78442"/>
        <dbReference type="ChEBI" id="CHEBI:78520"/>
        <dbReference type="EC" id="1.2.1.70"/>
    </reaction>
</comment>
<sequence>MIDELNSKFYAIVYTYKTVGIDNLAHHYLREEEIKDLYGHFKGEMNVVQTCNRVELYLFTDYHNYDSILSYLNHIHNKDITRDATIFKGTRAARHLFEVAAGLDSMSVGEYEILSQIKLSIQNAKKMNISNKYIETIFERAIKVGRRVRQLTDISKGKVGIYSVAVEMARNRIKDLDNRKILIIGAGKMGNKIAQILHSYGYSNVTIMNRTKQKGESLATKFGFRYEKLDFSKINDYDIIFSAIFYPTKISANNTLVIDISSPNIFEGKNVITLKELEDFSSEMNKLRVMETWKAEKIIEEGLNELISDLANLKYDEIISDILTRMEEIRQKEVERALKELKKRDTEDVLNSMSKAMLKKIMSPMLEKVREAVKNDETNYINLILELFDNGKLSHSKTKKITTEQANERHNSGNGDN</sequence>
<dbReference type="InterPro" id="IPR015895">
    <property type="entry name" value="4pyrrol_synth_GluRdtase_N"/>
</dbReference>
<dbReference type="Pfam" id="PF01488">
    <property type="entry name" value="Shikimate_DH"/>
    <property type="match status" value="1"/>
</dbReference>
<dbReference type="PIRSF" id="PIRSF000445">
    <property type="entry name" value="4pyrrol_synth_GluRdtase"/>
    <property type="match status" value="1"/>
</dbReference>
<keyword evidence="5 8" id="KW-0560">Oxidoreductase</keyword>
<dbReference type="NCBIfam" id="TIGR01035">
    <property type="entry name" value="hemA"/>
    <property type="match status" value="1"/>
</dbReference>
<dbReference type="Pfam" id="PF00745">
    <property type="entry name" value="GlutR_dimer"/>
    <property type="match status" value="1"/>
</dbReference>
<evidence type="ECO:0000256" key="9">
    <source>
        <dbReference type="PIRSR" id="PIRSR000445-1"/>
    </source>
</evidence>
<evidence type="ECO:0000256" key="11">
    <source>
        <dbReference type="PIRSR" id="PIRSR000445-3"/>
    </source>
</evidence>
<evidence type="ECO:0000256" key="8">
    <source>
        <dbReference type="HAMAP-Rule" id="MF_00087"/>
    </source>
</evidence>
<comment type="caution">
    <text evidence="18">The sequence shown here is derived from an EMBL/GenBank/DDBJ whole genome shotgun (WGS) entry which is preliminary data.</text>
</comment>
<keyword evidence="6 8" id="KW-0627">Porphyrin biosynthesis</keyword>
<name>A0A031LKD1_9CREN</name>
<dbReference type="Gene3D" id="3.40.50.720">
    <property type="entry name" value="NAD(P)-binding Rossmann-like Domain"/>
    <property type="match status" value="1"/>
</dbReference>
<evidence type="ECO:0000313" key="19">
    <source>
        <dbReference type="Proteomes" id="UP000024332"/>
    </source>
</evidence>
<evidence type="ECO:0000256" key="13">
    <source>
        <dbReference type="RuleBase" id="RU000584"/>
    </source>
</evidence>
<evidence type="ECO:0000256" key="14">
    <source>
        <dbReference type="SAM" id="MobiDB-lite"/>
    </source>
</evidence>
<comment type="pathway">
    <text evidence="1 8 13">Porphyrin-containing compound metabolism; protoporphyrin-IX biosynthesis; 5-aminolevulinate from L-glutamyl-tRNA(Glu): step 1/2.</text>
</comment>
<feature type="binding site" evidence="8 10">
    <location>
        <position position="105"/>
    </location>
    <ligand>
        <name>substrate</name>
    </ligand>
</feature>
<protein>
    <recommendedName>
        <fullName evidence="3 8">Glutamyl-tRNA reductase</fullName>
        <shortName evidence="8">GluTR</shortName>
        <ecNumber evidence="3 8">1.2.1.70</ecNumber>
    </recommendedName>
</protein>
<dbReference type="GO" id="GO:0008883">
    <property type="term" value="F:glutamyl-tRNA reductase activity"/>
    <property type="evidence" value="ECO:0007669"/>
    <property type="project" value="UniProtKB-UniRule"/>
</dbReference>
<dbReference type="Pfam" id="PF05201">
    <property type="entry name" value="GlutR_N"/>
    <property type="match status" value="1"/>
</dbReference>
<feature type="binding site" evidence="8 11">
    <location>
        <begin position="185"/>
        <end position="190"/>
    </location>
    <ligand>
        <name>NADP(+)</name>
        <dbReference type="ChEBI" id="CHEBI:58349"/>
    </ligand>
</feature>
<dbReference type="InterPro" id="IPR036291">
    <property type="entry name" value="NAD(P)-bd_dom_sf"/>
</dbReference>
<reference evidence="18 19" key="1">
    <citation type="submission" date="2014-03" db="EMBL/GenBank/DDBJ databases">
        <title>Draft genome sequence of the novel thermoacidophilic archaea Acidianus copahuensis ALE1 strain, isolated from Copahue volcanic area in Neuquen Argentina.</title>
        <authorList>
            <person name="Urbieta M.S."/>
            <person name="Rascovan N."/>
            <person name="Castro C."/>
            <person name="Revale S."/>
            <person name="Giaveno M.A."/>
            <person name="Vazquez M.P."/>
            <person name="Donati E.R."/>
        </authorList>
    </citation>
    <scope>NUCLEOTIDE SEQUENCE [LARGE SCALE GENOMIC DNA]</scope>
    <source>
        <strain evidence="18 19">ALE1</strain>
    </source>
</reference>
<gene>
    <name evidence="8" type="primary">hemA</name>
    <name evidence="18" type="ORF">CM19_08725</name>
</gene>
<proteinExistence type="inferred from homology"/>
<dbReference type="PANTHER" id="PTHR43013:SF1">
    <property type="entry name" value="GLUTAMYL-TRNA REDUCTASE"/>
    <property type="match status" value="1"/>
</dbReference>
<comment type="miscellaneous">
    <text evidence="8">During catalysis, the active site Cys acts as a nucleophile attacking the alpha-carbonyl group of tRNA-bound glutamate with the formation of a thioester intermediate between enzyme and glutamate, and the concomitant release of tRNA(Glu). The thioester intermediate is finally reduced by direct hydride transfer from NADPH, to form the product GSA.</text>
</comment>
<dbReference type="GO" id="GO:0019353">
    <property type="term" value="P:protoporphyrinogen IX biosynthetic process from glutamate"/>
    <property type="evidence" value="ECO:0007669"/>
    <property type="project" value="TreeGrafter"/>
</dbReference>
<feature type="domain" description="Glutamyl-tRNA reductase N-terminal" evidence="17">
    <location>
        <begin position="14"/>
        <end position="152"/>
    </location>
</feature>
<dbReference type="InterPro" id="IPR006151">
    <property type="entry name" value="Shikm_DH/Glu-tRNA_Rdtase"/>
</dbReference>
<comment type="similarity">
    <text evidence="2 8 13">Belongs to the glutamyl-tRNA reductase family.</text>
</comment>
<keyword evidence="4 8" id="KW-0521">NADP</keyword>
<dbReference type="PANTHER" id="PTHR43013">
    <property type="entry name" value="GLUTAMYL-TRNA REDUCTASE"/>
    <property type="match status" value="1"/>
</dbReference>
<evidence type="ECO:0000256" key="10">
    <source>
        <dbReference type="PIRSR" id="PIRSR000445-2"/>
    </source>
</evidence>
<evidence type="ECO:0000256" key="7">
    <source>
        <dbReference type="ARBA" id="ARBA00047464"/>
    </source>
</evidence>
<keyword evidence="19" id="KW-1185">Reference proteome</keyword>
<evidence type="ECO:0000256" key="6">
    <source>
        <dbReference type="ARBA" id="ARBA00023244"/>
    </source>
</evidence>
<dbReference type="SUPFAM" id="SSF51735">
    <property type="entry name" value="NAD(P)-binding Rossmann-fold domains"/>
    <property type="match status" value="1"/>
</dbReference>
<evidence type="ECO:0000259" key="16">
    <source>
        <dbReference type="Pfam" id="PF01488"/>
    </source>
</evidence>
<dbReference type="Gene3D" id="1.10.1200.70">
    <property type="entry name" value="Glutamyl tRNA-reductase dimerization domain"/>
    <property type="match status" value="1"/>
</dbReference>
<comment type="function">
    <text evidence="8">Catalyzes the NADPH-dependent reduction of glutamyl-tRNA(Glu) to glutamate 1-semialdehyde (GSA).</text>
</comment>
<comment type="domain">
    <text evidence="8">Possesses an unusual extended V-shaped dimeric structure with each monomer consisting of three distinct domains arranged along a curved 'spinal' alpha-helix. The N-terminal catalytic domain specifically recognizes the glutamate moiety of the substrate. The second domain is the NADPH-binding domain, and the third C-terminal domain is responsible for dimerization.</text>
</comment>
<dbReference type="NCBIfam" id="NF000752">
    <property type="entry name" value="PRK00045.4-2"/>
    <property type="match status" value="1"/>
</dbReference>
<dbReference type="SUPFAM" id="SSF69742">
    <property type="entry name" value="Glutamyl tRNA-reductase catalytic, N-terminal domain"/>
    <property type="match status" value="1"/>
</dbReference>
<evidence type="ECO:0000256" key="2">
    <source>
        <dbReference type="ARBA" id="ARBA00005916"/>
    </source>
</evidence>